<dbReference type="Gene3D" id="1.10.3210.10">
    <property type="entry name" value="Hypothetical protein af1432"/>
    <property type="match status" value="1"/>
</dbReference>
<proteinExistence type="predicted"/>
<evidence type="ECO:0000313" key="3">
    <source>
        <dbReference type="Proteomes" id="UP000182413"/>
    </source>
</evidence>
<dbReference type="OrthoDB" id="1099791at2"/>
<dbReference type="AlphaFoldDB" id="A0A1G7MRJ4"/>
<dbReference type="RefSeq" id="WP_074681745.1">
    <property type="nucleotide sequence ID" value="NZ_CBCSET010000008.1"/>
</dbReference>
<evidence type="ECO:0000313" key="2">
    <source>
        <dbReference type="EMBL" id="SDF64281.1"/>
    </source>
</evidence>
<evidence type="ECO:0000313" key="4">
    <source>
        <dbReference type="Proteomes" id="UP001278050"/>
    </source>
</evidence>
<dbReference type="Proteomes" id="UP001278050">
    <property type="component" value="Unassembled WGS sequence"/>
</dbReference>
<keyword evidence="4" id="KW-1185">Reference proteome</keyword>
<protein>
    <submittedName>
        <fullName evidence="1">Phosphohydrolase</fullName>
    </submittedName>
</protein>
<reference evidence="1 4" key="2">
    <citation type="submission" date="2023-11" db="EMBL/GenBank/DDBJ databases">
        <title>MicrobeMod: A computational toolkit for identifying prokaryotic methylation and restriction-modification with nanopore sequencing.</title>
        <authorList>
            <person name="Crits-Christoph A."/>
            <person name="Kang S.C."/>
            <person name="Lee H."/>
            <person name="Ostrov N."/>
        </authorList>
    </citation>
    <scope>NUCLEOTIDE SEQUENCE [LARGE SCALE GENOMIC DNA]</scope>
    <source>
        <strain evidence="1 4">ATCC BAA-571</strain>
    </source>
</reference>
<accession>A0A1G7MRJ4</accession>
<name>A0A1G7MRJ4_9GAMM</name>
<gene>
    <name evidence="2" type="ORF">SAMN05216575_109110</name>
    <name evidence="1" type="ORF">SIM71_22835</name>
</gene>
<dbReference type="Proteomes" id="UP000182413">
    <property type="component" value="Unassembled WGS sequence"/>
</dbReference>
<dbReference type="SUPFAM" id="SSF109604">
    <property type="entry name" value="HD-domain/PDEase-like"/>
    <property type="match status" value="1"/>
</dbReference>
<organism evidence="2 3">
    <name type="scientific">Ectopseudomonas alcaliphila</name>
    <dbReference type="NCBI Taxonomy" id="101564"/>
    <lineage>
        <taxon>Bacteria</taxon>
        <taxon>Pseudomonadati</taxon>
        <taxon>Pseudomonadota</taxon>
        <taxon>Gammaproteobacteria</taxon>
        <taxon>Pseudomonadales</taxon>
        <taxon>Pseudomonadaceae</taxon>
        <taxon>Ectopseudomonas</taxon>
    </lineage>
</organism>
<evidence type="ECO:0000313" key="1">
    <source>
        <dbReference type="EMBL" id="MDX5994910.1"/>
    </source>
</evidence>
<sequence>MTWILTNQGIRFELLAPTAEMIHPADIAHSLAHVCRFNGHTGTHYSVAQHCYLASELVAPEHQLAALLHDAPEAYIGDMVSPLKQALRWMGGTLEARGGRDVYGEAEHRVWLAICDRFDLDPELPREIHDVDMYMLAVERRDLMPAHPDAWECIQGIELPAWRIKPWSAAEARDRYFQRLLSLLSTTHRARATA</sequence>
<dbReference type="EMBL" id="FNAE01000009">
    <property type="protein sequence ID" value="SDF64281.1"/>
    <property type="molecule type" value="Genomic_DNA"/>
</dbReference>
<reference evidence="2 3" key="1">
    <citation type="submission" date="2016-10" db="EMBL/GenBank/DDBJ databases">
        <authorList>
            <person name="de Groot N.N."/>
        </authorList>
    </citation>
    <scope>NUCLEOTIDE SEQUENCE [LARGE SCALE GENOMIC DNA]</scope>
    <source>
        <strain evidence="2 3">JCM 10630</strain>
    </source>
</reference>
<dbReference type="EMBL" id="JAWXXP010000001">
    <property type="protein sequence ID" value="MDX5994910.1"/>
    <property type="molecule type" value="Genomic_DNA"/>
</dbReference>